<sequence length="440" mass="48861">MEISRENFRAMIFYDYKCNLTPKQCINRFHLAFGDEAPSNRTVYNWFVEFQRGHTFLCDEFREGRPSTSVVATNVDAMREMIERDRHMTYREIQASLSIDMKAIHTILHDHLILSRSGGEGEILDLPQGCRDRGSPTKEGHHRGPYLGSPGPGEPSEGERAGREADGRLRKQGRRDGVPSIEDGRDPSLRTRRFGHPHRGGAGSSEGLQAAPTGIQGGRSQQSPQRAGHLLGEVPSRGGQTTSGRLTGQGGVVELQGPAAGPEPPMLPVLGGWPCPGQMREHRGSLSSDPHGAGVHPRGGVDKTPPTREGTSMGPAQIVTKQLRPWAPPITETLDARFLEDVVAALFPNREREIPGRVGPPSEWTEELGVTREEMVMAFARLKLFPNLKKWFGGKKFTTREQLIAETDAYFEGLDKSYYLDSLKKLKNRWIKLKGDYVEK</sequence>
<dbReference type="InterPro" id="IPR036397">
    <property type="entry name" value="RNaseH_sf"/>
</dbReference>
<keyword evidence="4" id="KW-1185">Reference proteome</keyword>
<dbReference type="Pfam" id="PF17906">
    <property type="entry name" value="HTH_48"/>
    <property type="match status" value="1"/>
</dbReference>
<dbReference type="GO" id="GO:0000729">
    <property type="term" value="P:DNA double-strand break processing"/>
    <property type="evidence" value="ECO:0007669"/>
    <property type="project" value="TreeGrafter"/>
</dbReference>
<dbReference type="GO" id="GO:0006303">
    <property type="term" value="P:double-strand break repair via nonhomologous end joining"/>
    <property type="evidence" value="ECO:0007669"/>
    <property type="project" value="TreeGrafter"/>
</dbReference>
<dbReference type="Gene3D" id="3.30.420.10">
    <property type="entry name" value="Ribonuclease H-like superfamily/Ribonuclease H"/>
    <property type="match status" value="1"/>
</dbReference>
<feature type="compositionally biased region" description="Basic and acidic residues" evidence="1">
    <location>
        <begin position="157"/>
        <end position="189"/>
    </location>
</feature>
<evidence type="ECO:0000313" key="4">
    <source>
        <dbReference type="Proteomes" id="UP000667349"/>
    </source>
</evidence>
<gene>
    <name evidence="3" type="primary">Setmar_178</name>
    <name evidence="3" type="ORF">G6Z75_0011200</name>
</gene>
<feature type="compositionally biased region" description="Basic and acidic residues" evidence="1">
    <location>
        <begin position="130"/>
        <end position="139"/>
    </location>
</feature>
<dbReference type="GO" id="GO:0031297">
    <property type="term" value="P:replication fork processing"/>
    <property type="evidence" value="ECO:0007669"/>
    <property type="project" value="TreeGrafter"/>
</dbReference>
<dbReference type="GO" id="GO:0044547">
    <property type="term" value="F:DNA topoisomerase binding"/>
    <property type="evidence" value="ECO:0007669"/>
    <property type="project" value="TreeGrafter"/>
</dbReference>
<feature type="non-terminal residue" evidence="3">
    <location>
        <position position="440"/>
    </location>
</feature>
<dbReference type="GO" id="GO:0003690">
    <property type="term" value="F:double-stranded DNA binding"/>
    <property type="evidence" value="ECO:0007669"/>
    <property type="project" value="TreeGrafter"/>
</dbReference>
<evidence type="ECO:0000256" key="1">
    <source>
        <dbReference type="SAM" id="MobiDB-lite"/>
    </source>
</evidence>
<protein>
    <submittedName>
        <fullName evidence="3">SETMR methyltransferase</fullName>
    </submittedName>
</protein>
<accession>A0A836EHK5</accession>
<dbReference type="PANTHER" id="PTHR46060">
    <property type="entry name" value="MARINER MOS1 TRANSPOSASE-LIKE PROTEIN"/>
    <property type="match status" value="1"/>
</dbReference>
<dbReference type="Proteomes" id="UP000667349">
    <property type="component" value="Unassembled WGS sequence"/>
</dbReference>
<name>A0A836EHK5_9HYME</name>
<dbReference type="GO" id="GO:0015074">
    <property type="term" value="P:DNA integration"/>
    <property type="evidence" value="ECO:0007669"/>
    <property type="project" value="TreeGrafter"/>
</dbReference>
<comment type="caution">
    <text evidence="3">The sequence shown here is derived from an EMBL/GenBank/DDBJ whole genome shotgun (WGS) entry which is preliminary data.</text>
</comment>
<dbReference type="EMBL" id="JAANHZ010000774">
    <property type="protein sequence ID" value="KAG5307109.1"/>
    <property type="molecule type" value="Genomic_DNA"/>
</dbReference>
<dbReference type="InterPro" id="IPR052709">
    <property type="entry name" value="Transposase-MT_Hybrid"/>
</dbReference>
<dbReference type="GO" id="GO:0042800">
    <property type="term" value="F:histone H3K4 methyltransferase activity"/>
    <property type="evidence" value="ECO:0007669"/>
    <property type="project" value="TreeGrafter"/>
</dbReference>
<organism evidence="3 4">
    <name type="scientific">Acromyrmex insinuator</name>
    <dbReference type="NCBI Taxonomy" id="230686"/>
    <lineage>
        <taxon>Eukaryota</taxon>
        <taxon>Metazoa</taxon>
        <taxon>Ecdysozoa</taxon>
        <taxon>Arthropoda</taxon>
        <taxon>Hexapoda</taxon>
        <taxon>Insecta</taxon>
        <taxon>Pterygota</taxon>
        <taxon>Neoptera</taxon>
        <taxon>Endopterygota</taxon>
        <taxon>Hymenoptera</taxon>
        <taxon>Apocrita</taxon>
        <taxon>Aculeata</taxon>
        <taxon>Formicoidea</taxon>
        <taxon>Formicidae</taxon>
        <taxon>Myrmicinae</taxon>
        <taxon>Acromyrmex</taxon>
    </lineage>
</organism>
<dbReference type="GO" id="GO:0044774">
    <property type="term" value="P:mitotic DNA integrity checkpoint signaling"/>
    <property type="evidence" value="ECO:0007669"/>
    <property type="project" value="TreeGrafter"/>
</dbReference>
<dbReference type="InterPro" id="IPR041426">
    <property type="entry name" value="Mos1_HTH"/>
</dbReference>
<dbReference type="GO" id="GO:0005634">
    <property type="term" value="C:nucleus"/>
    <property type="evidence" value="ECO:0007669"/>
    <property type="project" value="TreeGrafter"/>
</dbReference>
<reference evidence="3" key="1">
    <citation type="submission" date="2020-02" db="EMBL/GenBank/DDBJ databases">
        <title>Relaxed selection underlies rapid genomic changes in the transitions from sociality to social parasitism in ants.</title>
        <authorList>
            <person name="Bi X."/>
        </authorList>
    </citation>
    <scope>NUCLEOTIDE SEQUENCE</scope>
    <source>
        <strain evidence="3">BGI-DK2013a</strain>
        <tissue evidence="3">Whole body</tissue>
    </source>
</reference>
<evidence type="ECO:0000259" key="2">
    <source>
        <dbReference type="Pfam" id="PF17906"/>
    </source>
</evidence>
<feature type="domain" description="Mos1 transposase HTH" evidence="2">
    <location>
        <begin position="5"/>
        <end position="53"/>
    </location>
</feature>
<feature type="region of interest" description="Disordered" evidence="1">
    <location>
        <begin position="124"/>
        <end position="245"/>
    </location>
</feature>
<dbReference type="GO" id="GO:0003697">
    <property type="term" value="F:single-stranded DNA binding"/>
    <property type="evidence" value="ECO:0007669"/>
    <property type="project" value="TreeGrafter"/>
</dbReference>
<dbReference type="GO" id="GO:0032259">
    <property type="term" value="P:methylation"/>
    <property type="evidence" value="ECO:0007669"/>
    <property type="project" value="UniProtKB-KW"/>
</dbReference>
<feature type="compositionally biased region" description="Basic residues" evidence="1">
    <location>
        <begin position="190"/>
        <end position="199"/>
    </location>
</feature>
<dbReference type="GO" id="GO:0000014">
    <property type="term" value="F:single-stranded DNA endodeoxyribonuclease activity"/>
    <property type="evidence" value="ECO:0007669"/>
    <property type="project" value="TreeGrafter"/>
</dbReference>
<feature type="non-terminal residue" evidence="3">
    <location>
        <position position="1"/>
    </location>
</feature>
<dbReference type="GO" id="GO:0046975">
    <property type="term" value="F:histone H3K36 methyltransferase activity"/>
    <property type="evidence" value="ECO:0007669"/>
    <property type="project" value="TreeGrafter"/>
</dbReference>
<dbReference type="AlphaFoldDB" id="A0A836EHK5"/>
<dbReference type="GO" id="GO:0035861">
    <property type="term" value="C:site of double-strand break"/>
    <property type="evidence" value="ECO:0007669"/>
    <property type="project" value="TreeGrafter"/>
</dbReference>
<proteinExistence type="predicted"/>
<dbReference type="GO" id="GO:0000793">
    <property type="term" value="C:condensed chromosome"/>
    <property type="evidence" value="ECO:0007669"/>
    <property type="project" value="TreeGrafter"/>
</dbReference>
<evidence type="ECO:0000313" key="3">
    <source>
        <dbReference type="EMBL" id="KAG5307109.1"/>
    </source>
</evidence>
<keyword evidence="3" id="KW-0489">Methyltransferase</keyword>
<dbReference type="Gene3D" id="1.10.10.1450">
    <property type="match status" value="1"/>
</dbReference>
<keyword evidence="3" id="KW-0808">Transferase</keyword>
<feature type="region of interest" description="Disordered" evidence="1">
    <location>
        <begin position="281"/>
        <end position="322"/>
    </location>
</feature>
<dbReference type="PANTHER" id="PTHR46060:SF2">
    <property type="entry name" value="HISTONE-LYSINE N-METHYLTRANSFERASE SETMAR"/>
    <property type="match status" value="1"/>
</dbReference>